<organism evidence="5 6">
    <name type="scientific">Parabacteroides goldsteinii</name>
    <dbReference type="NCBI Taxonomy" id="328812"/>
    <lineage>
        <taxon>Bacteria</taxon>
        <taxon>Pseudomonadati</taxon>
        <taxon>Bacteroidota</taxon>
        <taxon>Bacteroidia</taxon>
        <taxon>Bacteroidales</taxon>
        <taxon>Tannerellaceae</taxon>
        <taxon>Parabacteroides</taxon>
    </lineage>
</organism>
<dbReference type="InterPro" id="IPR002104">
    <property type="entry name" value="Integrase_catalytic"/>
</dbReference>
<dbReference type="PANTHER" id="PTHR30349:SF64">
    <property type="entry name" value="PROPHAGE INTEGRASE INTD-RELATED"/>
    <property type="match status" value="1"/>
</dbReference>
<dbReference type="Gene3D" id="1.10.443.10">
    <property type="entry name" value="Intergrase catalytic core"/>
    <property type="match status" value="1"/>
</dbReference>
<evidence type="ECO:0000256" key="2">
    <source>
        <dbReference type="ARBA" id="ARBA00023125"/>
    </source>
</evidence>
<dbReference type="PANTHER" id="PTHR30349">
    <property type="entry name" value="PHAGE INTEGRASE-RELATED"/>
    <property type="match status" value="1"/>
</dbReference>
<evidence type="ECO:0000259" key="4">
    <source>
        <dbReference type="PROSITE" id="PS51898"/>
    </source>
</evidence>
<sequence length="309" mass="35448">MDEMTLIRKGVARNGFVLYALNIIDQVEQEGRFGTAHAYMSSLKSLVQFTGSQRIPFRLFRSGMLNSYENWLLGQGCCENTAHFYLRNLRALYNKAVAEKVIRPRENPFAGMSLESMPTRKRALPKRWVKRIKNLKLDEGTSLAMARDMFLFSFYTCGMGFADMILLKHEQLQREMIHYERVKTGRPVSVFANGDLLKIIEKYRTDSCYIWPVLSDGASEEAHYKCYRSALCSFNRHLKIIAEKANIPESLSSYMARHSWATAARNQLMPTAVISSCLGHANEKTTQIYLDSFNEGLVKRINNKVINLD</sequence>
<evidence type="ECO:0000313" key="6">
    <source>
        <dbReference type="Proteomes" id="UP000036166"/>
    </source>
</evidence>
<dbReference type="Proteomes" id="UP000036166">
    <property type="component" value="Unassembled WGS sequence"/>
</dbReference>
<dbReference type="PROSITE" id="PS51898">
    <property type="entry name" value="TYR_RECOMBINASE"/>
    <property type="match status" value="1"/>
</dbReference>
<dbReference type="InterPro" id="IPR025269">
    <property type="entry name" value="SAM-like_dom"/>
</dbReference>
<gene>
    <name evidence="5" type="ORF">ACM15_19650</name>
</gene>
<dbReference type="CDD" id="cd01185">
    <property type="entry name" value="INTN1_C_like"/>
    <property type="match status" value="1"/>
</dbReference>
<keyword evidence="3" id="KW-0233">DNA recombination</keyword>
<dbReference type="InterPro" id="IPR050090">
    <property type="entry name" value="Tyrosine_recombinase_XerCD"/>
</dbReference>
<dbReference type="SUPFAM" id="SSF56349">
    <property type="entry name" value="DNA breaking-rejoining enzymes"/>
    <property type="match status" value="1"/>
</dbReference>
<dbReference type="InterPro" id="IPR010998">
    <property type="entry name" value="Integrase_recombinase_N"/>
</dbReference>
<dbReference type="Pfam" id="PF00589">
    <property type="entry name" value="Phage_integrase"/>
    <property type="match status" value="1"/>
</dbReference>
<dbReference type="InterPro" id="IPR011010">
    <property type="entry name" value="DNA_brk_join_enz"/>
</dbReference>
<feature type="domain" description="Tyr recombinase" evidence="4">
    <location>
        <begin position="119"/>
        <end position="302"/>
    </location>
</feature>
<evidence type="ECO:0000256" key="1">
    <source>
        <dbReference type="ARBA" id="ARBA00008857"/>
    </source>
</evidence>
<proteinExistence type="inferred from homology"/>
<dbReference type="AlphaFoldDB" id="A0A0J6FBC6"/>
<dbReference type="PATRIC" id="fig|328812.4.peg.5081"/>
<dbReference type="Gene3D" id="1.10.150.130">
    <property type="match status" value="1"/>
</dbReference>
<keyword evidence="2" id="KW-0238">DNA-binding</keyword>
<comment type="similarity">
    <text evidence="1">Belongs to the 'phage' integrase family.</text>
</comment>
<dbReference type="Pfam" id="PF13102">
    <property type="entry name" value="Phage_int_SAM_5"/>
    <property type="match status" value="1"/>
</dbReference>
<comment type="caution">
    <text evidence="5">The sequence shown here is derived from an EMBL/GenBank/DDBJ whole genome shotgun (WGS) entry which is preliminary data.</text>
</comment>
<protein>
    <recommendedName>
        <fullName evidence="4">Tyr recombinase domain-containing protein</fullName>
    </recommendedName>
</protein>
<dbReference type="GO" id="GO:0015074">
    <property type="term" value="P:DNA integration"/>
    <property type="evidence" value="ECO:0007669"/>
    <property type="project" value="InterPro"/>
</dbReference>
<dbReference type="InterPro" id="IPR013762">
    <property type="entry name" value="Integrase-like_cat_sf"/>
</dbReference>
<evidence type="ECO:0000313" key="5">
    <source>
        <dbReference type="EMBL" id="KMM31997.1"/>
    </source>
</evidence>
<evidence type="ECO:0000256" key="3">
    <source>
        <dbReference type="ARBA" id="ARBA00023172"/>
    </source>
</evidence>
<dbReference type="GO" id="GO:0003677">
    <property type="term" value="F:DNA binding"/>
    <property type="evidence" value="ECO:0007669"/>
    <property type="project" value="UniProtKB-KW"/>
</dbReference>
<accession>A0A0J6FBC6</accession>
<reference evidence="5 6" key="1">
    <citation type="submission" date="2015-06" db="EMBL/GenBank/DDBJ databases">
        <title>Draft Genome Sequence of Parabacteroides goldsteinii with Putative Novel Metallo-Beta-Lactamases Isolated from a Blood Culture from a Human Patient.</title>
        <authorList>
            <person name="Krogh T.J."/>
            <person name="Agergaard C.N."/>
            <person name="Moller-Jensen J."/>
            <person name="Justesen U.S."/>
        </authorList>
    </citation>
    <scope>NUCLEOTIDE SEQUENCE [LARGE SCALE GENOMIC DNA]</scope>
    <source>
        <strain evidence="5 6">910340</strain>
    </source>
</reference>
<dbReference type="GO" id="GO:0006310">
    <property type="term" value="P:DNA recombination"/>
    <property type="evidence" value="ECO:0007669"/>
    <property type="project" value="UniProtKB-KW"/>
</dbReference>
<name>A0A0J6FBC6_9BACT</name>
<dbReference type="EMBL" id="LFJV01000076">
    <property type="protein sequence ID" value="KMM31997.1"/>
    <property type="molecule type" value="Genomic_DNA"/>
</dbReference>
<dbReference type="RefSeq" id="WP_010802755.1">
    <property type="nucleotide sequence ID" value="NZ_CAJSYT010000029.1"/>
</dbReference>